<feature type="non-terminal residue" evidence="1">
    <location>
        <position position="165"/>
    </location>
</feature>
<keyword evidence="2" id="KW-1185">Reference proteome</keyword>
<sequence length="165" mass="18579">AGVAVWIVQRIAFDFGVVACMINQHVFPLRRLGKAVVTRSVLAVLVAGGEHRLRGFMPVRRVTWVSIEVDPEQSHAVVFIGGAGGVADKQPIAVEQHRRTFVDPETAALPVIFRFAEHHRIAFERPWVFHFAQIKVRVTGDIRGFLAPRDTSVYPDGQRWWHPAQ</sequence>
<dbReference type="Proteomes" id="UP000187203">
    <property type="component" value="Unassembled WGS sequence"/>
</dbReference>
<feature type="non-terminal residue" evidence="1">
    <location>
        <position position="1"/>
    </location>
</feature>
<comment type="caution">
    <text evidence="1">The sequence shown here is derived from an EMBL/GenBank/DDBJ whole genome shotgun (WGS) entry which is preliminary data.</text>
</comment>
<dbReference type="AlphaFoldDB" id="A0A1R3L1Y6"/>
<evidence type="ECO:0000313" key="2">
    <source>
        <dbReference type="Proteomes" id="UP000187203"/>
    </source>
</evidence>
<reference evidence="2" key="1">
    <citation type="submission" date="2013-09" db="EMBL/GenBank/DDBJ databases">
        <title>Corchorus olitorius genome sequencing.</title>
        <authorList>
            <person name="Alam M."/>
            <person name="Haque M.S."/>
            <person name="Islam M.S."/>
            <person name="Emdad E.M."/>
            <person name="Islam M.M."/>
            <person name="Ahmed B."/>
            <person name="Halim A."/>
            <person name="Hossen Q.M.M."/>
            <person name="Hossain M.Z."/>
            <person name="Ahmed R."/>
            <person name="Khan M.M."/>
            <person name="Islam R."/>
            <person name="Rashid M.M."/>
            <person name="Khan S.A."/>
            <person name="Rahman M.S."/>
            <person name="Alam M."/>
            <person name="Yahiya A.S."/>
            <person name="Khan M.S."/>
            <person name="Azam M.S."/>
            <person name="Haque T."/>
            <person name="Lashkar M.Z.H."/>
            <person name="Akhand A.I."/>
            <person name="Morshed G."/>
            <person name="Roy S."/>
            <person name="Uddin K.S."/>
            <person name="Rabeya T."/>
            <person name="Hossain A.S."/>
            <person name="Chowdhury A."/>
            <person name="Snigdha A.R."/>
            <person name="Mortoza M.S."/>
            <person name="Matin S.A."/>
            <person name="Hoque S.M.E."/>
            <person name="Islam M.K."/>
            <person name="Roy D.K."/>
            <person name="Haider R."/>
            <person name="Moosa M.M."/>
            <person name="Elias S.M."/>
            <person name="Hasan A.M."/>
            <person name="Jahan S."/>
            <person name="Shafiuddin M."/>
            <person name="Mahmood N."/>
            <person name="Shommy N.S."/>
        </authorList>
    </citation>
    <scope>NUCLEOTIDE SEQUENCE [LARGE SCALE GENOMIC DNA]</scope>
    <source>
        <strain evidence="2">cv. O-4</strain>
    </source>
</reference>
<proteinExistence type="predicted"/>
<accession>A0A1R3L1Y6</accession>
<dbReference type="EMBL" id="AWUE01004457">
    <property type="protein sequence ID" value="OMP13373.1"/>
    <property type="molecule type" value="Genomic_DNA"/>
</dbReference>
<name>A0A1R3L1Y6_9ROSI</name>
<evidence type="ECO:0000313" key="1">
    <source>
        <dbReference type="EMBL" id="OMP13373.1"/>
    </source>
</evidence>
<gene>
    <name evidence="1" type="ORF">COLO4_01807</name>
</gene>
<protein>
    <submittedName>
        <fullName evidence="1">Uncharacterized protein</fullName>
    </submittedName>
</protein>
<organism evidence="1 2">
    <name type="scientific">Corchorus olitorius</name>
    <dbReference type="NCBI Taxonomy" id="93759"/>
    <lineage>
        <taxon>Eukaryota</taxon>
        <taxon>Viridiplantae</taxon>
        <taxon>Streptophyta</taxon>
        <taxon>Embryophyta</taxon>
        <taxon>Tracheophyta</taxon>
        <taxon>Spermatophyta</taxon>
        <taxon>Magnoliopsida</taxon>
        <taxon>eudicotyledons</taxon>
        <taxon>Gunneridae</taxon>
        <taxon>Pentapetalae</taxon>
        <taxon>rosids</taxon>
        <taxon>malvids</taxon>
        <taxon>Malvales</taxon>
        <taxon>Malvaceae</taxon>
        <taxon>Grewioideae</taxon>
        <taxon>Apeibeae</taxon>
        <taxon>Corchorus</taxon>
    </lineage>
</organism>